<reference evidence="1 2" key="1">
    <citation type="submission" date="2017-09" db="EMBL/GenBank/DDBJ databases">
        <title>Reassesment of A. cryaerophilus.</title>
        <authorList>
            <person name="Perez-Cataluna A."/>
            <person name="Collado L."/>
            <person name="Salgado O."/>
            <person name="Lefinanco V."/>
            <person name="Figueras M.J."/>
        </authorList>
    </citation>
    <scope>NUCLEOTIDE SEQUENCE [LARGE SCALE GENOMIC DNA]</scope>
    <source>
        <strain evidence="1 2">LMG 9065</strain>
    </source>
</reference>
<dbReference type="Proteomes" id="UP000239151">
    <property type="component" value="Unassembled WGS sequence"/>
</dbReference>
<proteinExistence type="predicted"/>
<evidence type="ECO:0000313" key="2">
    <source>
        <dbReference type="Proteomes" id="UP000239151"/>
    </source>
</evidence>
<name>A0A2S9TD33_9BACT</name>
<dbReference type="EMBL" id="NXGI01000017">
    <property type="protein sequence ID" value="PRM96738.1"/>
    <property type="molecule type" value="Genomic_DNA"/>
</dbReference>
<organism evidence="1 2">
    <name type="scientific">Aliarcobacter cryaerophilus</name>
    <dbReference type="NCBI Taxonomy" id="28198"/>
    <lineage>
        <taxon>Bacteria</taxon>
        <taxon>Pseudomonadati</taxon>
        <taxon>Campylobacterota</taxon>
        <taxon>Epsilonproteobacteria</taxon>
        <taxon>Campylobacterales</taxon>
        <taxon>Arcobacteraceae</taxon>
        <taxon>Aliarcobacter</taxon>
    </lineage>
</organism>
<comment type="caution">
    <text evidence="1">The sequence shown here is derived from an EMBL/GenBank/DDBJ whole genome shotgun (WGS) entry which is preliminary data.</text>
</comment>
<gene>
    <name evidence="1" type="ORF">CJ670_08215</name>
</gene>
<accession>A0A2S9TD33</accession>
<dbReference type="AlphaFoldDB" id="A0A2S9TD33"/>
<sequence length="125" mass="14493">MESKNILLKKKEFILNNYLSEDELKSIQPTKFLFLIKDEIKTLLRFYSKKEIHLMINTVFEKDLSLSLLYLFCSENIDLDSKSDSKSRAGVKDSKINSNAKNIVNNVDDLTNNTLDFISKNLPKK</sequence>
<evidence type="ECO:0000313" key="1">
    <source>
        <dbReference type="EMBL" id="PRM96738.1"/>
    </source>
</evidence>
<protein>
    <submittedName>
        <fullName evidence="1">Uncharacterized protein</fullName>
    </submittedName>
</protein>